<dbReference type="SUPFAM" id="SSF52540">
    <property type="entry name" value="P-loop containing nucleoside triphosphate hydrolases"/>
    <property type="match status" value="1"/>
</dbReference>
<sequence>MLRASTVRRARGLQRLLVYGGRPRSLSYPQRPRVVRLNNGHCNLACVSEAPCALFGVATMNRLTKLEIQRALLAGRKVEWTNADGKREAIELKEAAQRRLLAYLAGSSVRDAKGLPDEFIDGLSSAFTAEDDPATDISENAVAAQTGPWRLQKIETEGFGGLNTWNGPPFSYEFDTESLILQGPNGSGKSSLIGAILWAMTGERPRDHDTAQPVVRAEVYDSNNRKIGTWPPIACYPDAPSGLVGNPLVRVTLTFQDSAGTAALVERRLEGGEVTYNCDPALNALEVLAETGLLMPSRMPRIRFEKGQTPLTQAVQTLTGLDDLIDVGALVEGLCHKGREYLATNQKQVHTNKSLFEAALSEAQRAIKPTGESISAYQPNDTSDVDGPFARLGKRFRERAAELTQVISDDLAEGLDLRTVNVQIDVAGAIAIAREDLATGLYTIPTWKALSTLRSALAGEARTQVQNAATTAESALAEAVDLDARTQSDTRLQLKALAAHWHETHKGGHELTDCPLCEKILDDAALRAEMEALRRSGEAATRQLTDNLNAIRARLTSALPAEIRSRLAEFASLAPRESMLADLKARLIDKPRVKSTLATFVRLSIEAFEAAPQPELVYLASAPNDPTAADTVRIEIAAALRLISLEKWFIDNSQAWKLWWEQALDGGVGSSSTYDDTSGDDAPKETLAQHLSRLSGAISEAEPYRSAADALGRAWISGRDTDRYQKAQNERESIVESLTPLKRLGVLAEAQARLAIHTLSGEIAAILERMHESERFSFKGADLQKKLGLQVHGGFVPSIKIDATLVANTSWLRAVLWAFLFALRAEAVKQIGSDPLPLLILDDPQATFDAEHRLRWAMEIVSLQQATTPIQVILVTHDEIFVELVKNVHGIVGREGIIVSAGPEIGHIGVFEGAALERRWAKTQTENTPAAAQVYISDVRVYVEGLMRLMLRGHAADVAWVTHGFVMGKARDKVRELHAAKLAPWDKSEFHTLVGRLDQGIDAIKFLEMSHHAGRTTLAMAEATVVEAHWRGKLEPALRRSFSLARDHFLIHGGLRALHANDPACDLPEGYTDKVKNLLRFPLRGRAAALSGGLAADGRVDLDLNASSSSPLVLGRHFAFRLLAPTIEPVARTGDVLLVREIGDISPKSLVVARCEARVVARRFEIADNHSDIAVLTAHSVNPRKISQPIVIKRSTLELHKIIGVLFDYNHINSVGEAEVGDCGGESALQRFAIEIKGLVEVSGQSAEPIALDGQMLMIGDAVSPTHALTRLEGRPVIAGDGNDARYFKRLRRGEANTVVLESLEISGDFPPVVLTYETGQMTDLKEVWPVHGILFERP</sequence>
<dbReference type="Proteomes" id="UP000289708">
    <property type="component" value="Unassembled WGS sequence"/>
</dbReference>
<protein>
    <recommendedName>
        <fullName evidence="1">Rad50/SbcC-type AAA domain-containing protein</fullName>
    </recommendedName>
</protein>
<dbReference type="OrthoDB" id="6725102at2"/>
<dbReference type="GO" id="GO:0016887">
    <property type="term" value="F:ATP hydrolysis activity"/>
    <property type="evidence" value="ECO:0007669"/>
    <property type="project" value="InterPro"/>
</dbReference>
<dbReference type="PANTHER" id="PTHR32114:SF2">
    <property type="entry name" value="ABC TRANSPORTER ABCH.3"/>
    <property type="match status" value="1"/>
</dbReference>
<dbReference type="InterPro" id="IPR036286">
    <property type="entry name" value="LexA/Signal_pep-like_sf"/>
</dbReference>
<dbReference type="InterPro" id="IPR038729">
    <property type="entry name" value="Rad50/SbcC_AAA"/>
</dbReference>
<accession>A0A4Q0MH73</accession>
<dbReference type="EMBL" id="RYFI01000011">
    <property type="protein sequence ID" value="RXF72931.1"/>
    <property type="molecule type" value="Genomic_DNA"/>
</dbReference>
<dbReference type="SUPFAM" id="SSF51306">
    <property type="entry name" value="LexA/Signal peptidase"/>
    <property type="match status" value="1"/>
</dbReference>
<dbReference type="InterPro" id="IPR027417">
    <property type="entry name" value="P-loop_NTPase"/>
</dbReference>
<organism evidence="2 3">
    <name type="scientific">Hansschlegelia zhihuaiae</name>
    <dbReference type="NCBI Taxonomy" id="405005"/>
    <lineage>
        <taxon>Bacteria</taxon>
        <taxon>Pseudomonadati</taxon>
        <taxon>Pseudomonadota</taxon>
        <taxon>Alphaproteobacteria</taxon>
        <taxon>Hyphomicrobiales</taxon>
        <taxon>Methylopilaceae</taxon>
        <taxon>Hansschlegelia</taxon>
    </lineage>
</organism>
<reference evidence="2 3" key="1">
    <citation type="submission" date="2018-12" db="EMBL/GenBank/DDBJ databases">
        <title>bacterium Hansschlegelia zhihuaiae S113.</title>
        <authorList>
            <person name="He J."/>
        </authorList>
    </citation>
    <scope>NUCLEOTIDE SEQUENCE [LARGE SCALE GENOMIC DNA]</scope>
    <source>
        <strain evidence="2 3">S 113</strain>
    </source>
</reference>
<feature type="domain" description="Rad50/SbcC-type AAA" evidence="1">
    <location>
        <begin position="157"/>
        <end position="245"/>
    </location>
</feature>
<proteinExistence type="predicted"/>
<dbReference type="Pfam" id="PF13476">
    <property type="entry name" value="AAA_23"/>
    <property type="match status" value="1"/>
</dbReference>
<name>A0A4Q0MH73_9HYPH</name>
<dbReference type="GO" id="GO:0006302">
    <property type="term" value="P:double-strand break repair"/>
    <property type="evidence" value="ECO:0007669"/>
    <property type="project" value="InterPro"/>
</dbReference>
<dbReference type="Gene3D" id="3.40.50.300">
    <property type="entry name" value="P-loop containing nucleotide triphosphate hydrolases"/>
    <property type="match status" value="2"/>
</dbReference>
<evidence type="ECO:0000259" key="1">
    <source>
        <dbReference type="Pfam" id="PF13476"/>
    </source>
</evidence>
<dbReference type="PANTHER" id="PTHR32114">
    <property type="entry name" value="ABC TRANSPORTER ABCH.3"/>
    <property type="match status" value="1"/>
</dbReference>
<gene>
    <name evidence="2" type="ORF">EK403_12320</name>
</gene>
<comment type="caution">
    <text evidence="2">The sequence shown here is derived from an EMBL/GenBank/DDBJ whole genome shotgun (WGS) entry which is preliminary data.</text>
</comment>
<evidence type="ECO:0000313" key="3">
    <source>
        <dbReference type="Proteomes" id="UP000289708"/>
    </source>
</evidence>
<keyword evidence="3" id="KW-1185">Reference proteome</keyword>
<evidence type="ECO:0000313" key="2">
    <source>
        <dbReference type="EMBL" id="RXF72931.1"/>
    </source>
</evidence>